<keyword evidence="3" id="KW-1185">Reference proteome</keyword>
<reference evidence="2" key="1">
    <citation type="journal article" date="2023" name="bioRxiv">
        <title>Scaffold-level genome assemblies of two parasitoid biocontrol wasps reveal the parthenogenesis mechanism and an associated novel virus.</title>
        <authorList>
            <person name="Inwood S."/>
            <person name="Skelly J."/>
            <person name="Guhlin J."/>
            <person name="Harrop T."/>
            <person name="Goldson S."/>
            <person name="Dearden P."/>
        </authorList>
    </citation>
    <scope>NUCLEOTIDE SEQUENCE</scope>
    <source>
        <strain evidence="2">Lincoln</strain>
        <tissue evidence="2">Whole body</tissue>
    </source>
</reference>
<protein>
    <submittedName>
        <fullName evidence="2">Uncharacterized protein</fullName>
    </submittedName>
</protein>
<reference evidence="2" key="2">
    <citation type="submission" date="2023-03" db="EMBL/GenBank/DDBJ databases">
        <authorList>
            <person name="Inwood S.N."/>
            <person name="Skelly J.G."/>
            <person name="Guhlin J."/>
            <person name="Harrop T.W.R."/>
            <person name="Goldson S.G."/>
            <person name="Dearden P.K."/>
        </authorList>
    </citation>
    <scope>NUCLEOTIDE SEQUENCE</scope>
    <source>
        <strain evidence="2">Lincoln</strain>
        <tissue evidence="2">Whole body</tissue>
    </source>
</reference>
<comment type="caution">
    <text evidence="2">The sequence shown here is derived from an EMBL/GenBank/DDBJ whole genome shotgun (WGS) entry which is preliminary data.</text>
</comment>
<dbReference type="Proteomes" id="UP001168972">
    <property type="component" value="Unassembled WGS sequence"/>
</dbReference>
<proteinExistence type="predicted"/>
<gene>
    <name evidence="2" type="ORF">PV327_010371</name>
</gene>
<name>A0AA39FS33_MICHY</name>
<sequence length="66" mass="7393">MLSSRLSPRVRGQVNKVNKEACVNKILSGDEENDDTSARNDDPVDDGNPGHWMGYKIEKKTQYTLA</sequence>
<organism evidence="2 3">
    <name type="scientific">Microctonus hyperodae</name>
    <name type="common">Parasitoid wasp</name>
    <dbReference type="NCBI Taxonomy" id="165561"/>
    <lineage>
        <taxon>Eukaryota</taxon>
        <taxon>Metazoa</taxon>
        <taxon>Ecdysozoa</taxon>
        <taxon>Arthropoda</taxon>
        <taxon>Hexapoda</taxon>
        <taxon>Insecta</taxon>
        <taxon>Pterygota</taxon>
        <taxon>Neoptera</taxon>
        <taxon>Endopterygota</taxon>
        <taxon>Hymenoptera</taxon>
        <taxon>Apocrita</taxon>
        <taxon>Ichneumonoidea</taxon>
        <taxon>Braconidae</taxon>
        <taxon>Euphorinae</taxon>
        <taxon>Microctonus</taxon>
    </lineage>
</organism>
<feature type="region of interest" description="Disordered" evidence="1">
    <location>
        <begin position="26"/>
        <end position="55"/>
    </location>
</feature>
<evidence type="ECO:0000256" key="1">
    <source>
        <dbReference type="SAM" id="MobiDB-lite"/>
    </source>
</evidence>
<accession>A0AA39FS33</accession>
<dbReference type="AlphaFoldDB" id="A0AA39FS33"/>
<dbReference type="EMBL" id="JAQQBR010000006">
    <property type="protein sequence ID" value="KAK0174613.1"/>
    <property type="molecule type" value="Genomic_DNA"/>
</dbReference>
<evidence type="ECO:0000313" key="2">
    <source>
        <dbReference type="EMBL" id="KAK0174613.1"/>
    </source>
</evidence>
<evidence type="ECO:0000313" key="3">
    <source>
        <dbReference type="Proteomes" id="UP001168972"/>
    </source>
</evidence>